<dbReference type="SUPFAM" id="SSF56436">
    <property type="entry name" value="C-type lectin-like"/>
    <property type="match status" value="1"/>
</dbReference>
<accession>V4BP99</accession>
<sequence length="337" mass="38765">MEEDKTDNNDNDNDDNDVINDEQNNNDTPNCVRGFKQFDNVCLKTYHYATDYETADRKCRNQGSHLIRGTKKTLEKMLKNMKNKKMIENTKYWTSSYDLDENSIWFHRFDPKDFAMVMSIDGKDIEERVESRSMRYKFICERHSKSKPKELEVKESFQKEKGSIEQEHSLEEADIVIEILSEGEIVNELGLINDEPSELTDSQQSSEASDLSSQQSSEESDLSSEASDLSSQQSSDASDLSSQQSSEESKINSEQEQEDLEKEPENRLSEEQWGEQTPDELGAAEYLKDQQVKEHGHEQLISEDHRTKEHEENSSPTTMTAASFLLPLAYILLCILN</sequence>
<gene>
    <name evidence="2" type="ORF">LOTGIDRAFT_163684</name>
</gene>
<feature type="region of interest" description="Disordered" evidence="1">
    <location>
        <begin position="1"/>
        <end position="30"/>
    </location>
</feature>
<dbReference type="EMBL" id="KB202325">
    <property type="protein sequence ID" value="ESO90799.1"/>
    <property type="molecule type" value="Genomic_DNA"/>
</dbReference>
<dbReference type="InterPro" id="IPR016186">
    <property type="entry name" value="C-type_lectin-like/link_sf"/>
</dbReference>
<evidence type="ECO:0000313" key="2">
    <source>
        <dbReference type="EMBL" id="ESO90799.1"/>
    </source>
</evidence>
<reference evidence="2 3" key="1">
    <citation type="journal article" date="2013" name="Nature">
        <title>Insights into bilaterian evolution from three spiralian genomes.</title>
        <authorList>
            <person name="Simakov O."/>
            <person name="Marletaz F."/>
            <person name="Cho S.J."/>
            <person name="Edsinger-Gonzales E."/>
            <person name="Havlak P."/>
            <person name="Hellsten U."/>
            <person name="Kuo D.H."/>
            <person name="Larsson T."/>
            <person name="Lv J."/>
            <person name="Arendt D."/>
            <person name="Savage R."/>
            <person name="Osoegawa K."/>
            <person name="de Jong P."/>
            <person name="Grimwood J."/>
            <person name="Chapman J.A."/>
            <person name="Shapiro H."/>
            <person name="Aerts A."/>
            <person name="Otillar R.P."/>
            <person name="Terry A.Y."/>
            <person name="Boore J.L."/>
            <person name="Grigoriev I.V."/>
            <person name="Lindberg D.R."/>
            <person name="Seaver E.C."/>
            <person name="Weisblat D.A."/>
            <person name="Putnam N.H."/>
            <person name="Rokhsar D.S."/>
        </authorList>
    </citation>
    <scope>NUCLEOTIDE SEQUENCE [LARGE SCALE GENOMIC DNA]</scope>
</reference>
<feature type="compositionally biased region" description="Low complexity" evidence="1">
    <location>
        <begin position="201"/>
        <end position="246"/>
    </location>
</feature>
<organism evidence="2 3">
    <name type="scientific">Lottia gigantea</name>
    <name type="common">Giant owl limpet</name>
    <dbReference type="NCBI Taxonomy" id="225164"/>
    <lineage>
        <taxon>Eukaryota</taxon>
        <taxon>Metazoa</taxon>
        <taxon>Spiralia</taxon>
        <taxon>Lophotrochozoa</taxon>
        <taxon>Mollusca</taxon>
        <taxon>Gastropoda</taxon>
        <taxon>Patellogastropoda</taxon>
        <taxon>Lottioidea</taxon>
        <taxon>Lottiidae</taxon>
        <taxon>Lottia</taxon>
    </lineage>
</organism>
<dbReference type="CTD" id="20239502"/>
<dbReference type="RefSeq" id="XP_009058455.1">
    <property type="nucleotide sequence ID" value="XM_009060207.1"/>
</dbReference>
<name>V4BP99_LOTGI</name>
<evidence type="ECO:0008006" key="4">
    <source>
        <dbReference type="Google" id="ProtNLM"/>
    </source>
</evidence>
<dbReference type="Gene3D" id="3.10.100.10">
    <property type="entry name" value="Mannose-Binding Protein A, subunit A"/>
    <property type="match status" value="1"/>
</dbReference>
<dbReference type="GeneID" id="20239502"/>
<dbReference type="KEGG" id="lgi:LOTGIDRAFT_163684"/>
<evidence type="ECO:0000313" key="3">
    <source>
        <dbReference type="Proteomes" id="UP000030746"/>
    </source>
</evidence>
<proteinExistence type="predicted"/>
<dbReference type="InterPro" id="IPR016187">
    <property type="entry name" value="CTDL_fold"/>
</dbReference>
<dbReference type="HOGENOM" id="CLU_824612_0_0_1"/>
<feature type="compositionally biased region" description="Acidic residues" evidence="1">
    <location>
        <begin position="1"/>
        <end position="20"/>
    </location>
</feature>
<feature type="region of interest" description="Disordered" evidence="1">
    <location>
        <begin position="196"/>
        <end position="318"/>
    </location>
</feature>
<keyword evidence="3" id="KW-1185">Reference proteome</keyword>
<feature type="compositionally biased region" description="Basic and acidic residues" evidence="1">
    <location>
        <begin position="286"/>
        <end position="313"/>
    </location>
</feature>
<protein>
    <recommendedName>
        <fullName evidence="4">C-type lectin domain-containing protein</fullName>
    </recommendedName>
</protein>
<dbReference type="Proteomes" id="UP000030746">
    <property type="component" value="Unassembled WGS sequence"/>
</dbReference>
<dbReference type="AlphaFoldDB" id="V4BP99"/>
<evidence type="ECO:0000256" key="1">
    <source>
        <dbReference type="SAM" id="MobiDB-lite"/>
    </source>
</evidence>